<dbReference type="Gene3D" id="1.10.8.60">
    <property type="match status" value="1"/>
</dbReference>
<accession>A0A562JBU8</accession>
<dbReference type="AlphaFoldDB" id="A0A562JBU8"/>
<dbReference type="PANTHER" id="PTHR32071:SF57">
    <property type="entry name" value="C4-DICARBOXYLATE TRANSPORT TRANSCRIPTIONAL REGULATORY PROTEIN DCTD"/>
    <property type="match status" value="1"/>
</dbReference>
<dbReference type="FunFam" id="3.40.50.300:FF:000006">
    <property type="entry name" value="DNA-binding transcriptional regulator NtrC"/>
    <property type="match status" value="1"/>
</dbReference>
<reference evidence="4 5" key="1">
    <citation type="submission" date="2019-07" db="EMBL/GenBank/DDBJ databases">
        <title>Genomic Encyclopedia of Type Strains, Phase I: the one thousand microbial genomes (KMG-I) project.</title>
        <authorList>
            <person name="Kyrpides N."/>
        </authorList>
    </citation>
    <scope>NUCLEOTIDE SEQUENCE [LARGE SCALE GENOMIC DNA]</scope>
    <source>
        <strain evidence="4 5">DSM 13558</strain>
    </source>
</reference>
<evidence type="ECO:0000256" key="1">
    <source>
        <dbReference type="ARBA" id="ARBA00022741"/>
    </source>
</evidence>
<keyword evidence="2" id="KW-0067">ATP-binding</keyword>
<dbReference type="Gene3D" id="3.40.50.300">
    <property type="entry name" value="P-loop containing nucleotide triphosphate hydrolases"/>
    <property type="match status" value="1"/>
</dbReference>
<dbReference type="SMART" id="SM00382">
    <property type="entry name" value="AAA"/>
    <property type="match status" value="1"/>
</dbReference>
<name>A0A562JBU8_9FIRM</name>
<dbReference type="GO" id="GO:0006355">
    <property type="term" value="P:regulation of DNA-templated transcription"/>
    <property type="evidence" value="ECO:0007669"/>
    <property type="project" value="InterPro"/>
</dbReference>
<dbReference type="InterPro" id="IPR003593">
    <property type="entry name" value="AAA+_ATPase"/>
</dbReference>
<evidence type="ECO:0000313" key="4">
    <source>
        <dbReference type="EMBL" id="TWH80563.1"/>
    </source>
</evidence>
<dbReference type="RefSeq" id="WP_145082524.1">
    <property type="nucleotide sequence ID" value="NZ_DAMBUX010000003.1"/>
</dbReference>
<evidence type="ECO:0000259" key="3">
    <source>
        <dbReference type="PROSITE" id="PS50045"/>
    </source>
</evidence>
<dbReference type="InterPro" id="IPR002078">
    <property type="entry name" value="Sigma_54_int"/>
</dbReference>
<dbReference type="PROSITE" id="PS00675">
    <property type="entry name" value="SIGMA54_INTERACT_1"/>
    <property type="match status" value="1"/>
</dbReference>
<sequence>MGFILSRIQDTVQQYADVISKVSGVDVEVVDNNLFRVAGTGIYSGNISTDMSDEGYVYKHILKTGETKVIYCPGDDVLCRSCPSKTSCKEKIEISMPIEIEEEIIGVIGLVGSTEEQKTLILQNEKLFLEFIKQISYFISAKVMEERNKEIFGSIIDTLDSVINYMDQGVVVIGDDNIIRSDNDSAKKHLGLSELEGKEIIVRSTGDSINNIAEYKIEIEGKTIFAIGGMYSLGLKDKLYKNIFVFKDMKSFKSDIYEATSTHETFETKNIIGKSNETLSLINNIKKVAKSNSTVLITGESGTGKEMVATSIWRESDRKDQKFVAINCAAIPESLLESELFGYVKGAFSGADPKGRIGKFELANQGIIFLDEIGDMPIYLQTKLLRVLQEKNITRIGSNQVIPIDVKVIAATNTDLKEMMIKKKFREDLYYRLNVIPINIKPLRERPDDIVELVEHFISKYVRLLNKTYSHIDSNTMNLLKNHYWKGNVRELENTIEFMVNMMEADGIINNRTLPVDFFEDMLSGNKTDIESATIIPLKELEKREIKKAAQVFGDSTEGKKLAANSLGISLATYYRRLEEIQKN</sequence>
<dbReference type="CDD" id="cd00009">
    <property type="entry name" value="AAA"/>
    <property type="match status" value="1"/>
</dbReference>
<dbReference type="SUPFAM" id="SSF52540">
    <property type="entry name" value="P-loop containing nucleoside triphosphate hydrolases"/>
    <property type="match status" value="1"/>
</dbReference>
<protein>
    <submittedName>
        <fullName evidence="4">Transcriptional regulator with PAS, ATPase and Fis domain</fullName>
    </submittedName>
</protein>
<feature type="domain" description="Sigma-54 factor interaction" evidence="3">
    <location>
        <begin position="271"/>
        <end position="501"/>
    </location>
</feature>
<dbReference type="InterPro" id="IPR027417">
    <property type="entry name" value="P-loop_NTPase"/>
</dbReference>
<dbReference type="EMBL" id="VLKH01000004">
    <property type="protein sequence ID" value="TWH80563.1"/>
    <property type="molecule type" value="Genomic_DNA"/>
</dbReference>
<dbReference type="Pfam" id="PF00158">
    <property type="entry name" value="Sigma54_activat"/>
    <property type="match status" value="1"/>
</dbReference>
<keyword evidence="5" id="KW-1185">Reference proteome</keyword>
<dbReference type="Gene3D" id="1.10.10.60">
    <property type="entry name" value="Homeodomain-like"/>
    <property type="match status" value="1"/>
</dbReference>
<dbReference type="Pfam" id="PF25601">
    <property type="entry name" value="AAA_lid_14"/>
    <property type="match status" value="1"/>
</dbReference>
<proteinExistence type="predicted"/>
<dbReference type="GO" id="GO:0005524">
    <property type="term" value="F:ATP binding"/>
    <property type="evidence" value="ECO:0007669"/>
    <property type="project" value="UniProtKB-KW"/>
</dbReference>
<dbReference type="PANTHER" id="PTHR32071">
    <property type="entry name" value="TRANSCRIPTIONAL REGULATORY PROTEIN"/>
    <property type="match status" value="1"/>
</dbReference>
<dbReference type="Proteomes" id="UP000315343">
    <property type="component" value="Unassembled WGS sequence"/>
</dbReference>
<gene>
    <name evidence="4" type="ORF">LY60_01825</name>
</gene>
<organism evidence="4 5">
    <name type="scientific">Sedimentibacter saalensis</name>
    <dbReference type="NCBI Taxonomy" id="130788"/>
    <lineage>
        <taxon>Bacteria</taxon>
        <taxon>Bacillati</taxon>
        <taxon>Bacillota</taxon>
        <taxon>Tissierellia</taxon>
        <taxon>Sedimentibacter</taxon>
    </lineage>
</organism>
<dbReference type="InterPro" id="IPR025662">
    <property type="entry name" value="Sigma_54_int_dom_ATP-bd_1"/>
</dbReference>
<comment type="caution">
    <text evidence="4">The sequence shown here is derived from an EMBL/GenBank/DDBJ whole genome shotgun (WGS) entry which is preliminary data.</text>
</comment>
<keyword evidence="1" id="KW-0547">Nucleotide-binding</keyword>
<dbReference type="InterPro" id="IPR058031">
    <property type="entry name" value="AAA_lid_NorR"/>
</dbReference>
<dbReference type="PROSITE" id="PS50045">
    <property type="entry name" value="SIGMA54_INTERACT_4"/>
    <property type="match status" value="1"/>
</dbReference>
<evidence type="ECO:0000313" key="5">
    <source>
        <dbReference type="Proteomes" id="UP000315343"/>
    </source>
</evidence>
<dbReference type="OrthoDB" id="5411866at2"/>
<evidence type="ECO:0000256" key="2">
    <source>
        <dbReference type="ARBA" id="ARBA00022840"/>
    </source>
</evidence>